<sequence>MNRFIFIVLSTAAIFGLVACNRNLSSSRSRESQVSPEPQINPGGETSQVPSEPRTEPVEAQKNLTAQATLRYWKSWKSSLESYKVAVEPLGEYSVENSTALSSLNTQLADRLVQLSAVDVDPQLTEVAANAIAMYRNRARLLQEQANIISNWNAFVKKRDSDETAGVGIIVFLFNEKDRFAVPRALAEEANQIKNAWNNNLALINKQNQNIEVMIANREALKIKLESRHGVVFENF</sequence>
<evidence type="ECO:0000313" key="4">
    <source>
        <dbReference type="Proteomes" id="UP000186391"/>
    </source>
</evidence>
<keyword evidence="4" id="KW-1185">Reference proteome</keyword>
<accession>A0A1U7H5Y7</accession>
<feature type="coiled-coil region" evidence="1">
    <location>
        <begin position="187"/>
        <end position="224"/>
    </location>
</feature>
<comment type="caution">
    <text evidence="3">The sequence shown here is derived from an EMBL/GenBank/DDBJ whole genome shotgun (WGS) entry which is preliminary data.</text>
</comment>
<reference evidence="3 4" key="1">
    <citation type="submission" date="2016-11" db="EMBL/GenBank/DDBJ databases">
        <title>Draft Genome Sequences of Nine Cyanobacterial Strains from Diverse Habitats.</title>
        <authorList>
            <person name="Zhu T."/>
            <person name="Hou S."/>
            <person name="Lu X."/>
            <person name="Hess W.R."/>
        </authorList>
    </citation>
    <scope>NUCLEOTIDE SEQUENCE [LARGE SCALE GENOMIC DNA]</scope>
    <source>
        <strain evidence="3 4">NIES-592</strain>
    </source>
</reference>
<proteinExistence type="predicted"/>
<gene>
    <name evidence="3" type="ORF">NIES592_03280</name>
</gene>
<dbReference type="AlphaFoldDB" id="A0A1U7H5Y7"/>
<protein>
    <submittedName>
        <fullName evidence="3">Uncharacterized protein</fullName>
    </submittedName>
</protein>
<organism evidence="3 4">
    <name type="scientific">Fischerella major NIES-592</name>
    <dbReference type="NCBI Taxonomy" id="210994"/>
    <lineage>
        <taxon>Bacteria</taxon>
        <taxon>Bacillati</taxon>
        <taxon>Cyanobacteriota</taxon>
        <taxon>Cyanophyceae</taxon>
        <taxon>Nostocales</taxon>
        <taxon>Hapalosiphonaceae</taxon>
        <taxon>Fischerella</taxon>
    </lineage>
</organism>
<dbReference type="Proteomes" id="UP000186391">
    <property type="component" value="Unassembled WGS sequence"/>
</dbReference>
<keyword evidence="1" id="KW-0175">Coiled coil</keyword>
<evidence type="ECO:0000256" key="2">
    <source>
        <dbReference type="SAM" id="MobiDB-lite"/>
    </source>
</evidence>
<dbReference type="PROSITE" id="PS51257">
    <property type="entry name" value="PROKAR_LIPOPROTEIN"/>
    <property type="match status" value="1"/>
</dbReference>
<evidence type="ECO:0000313" key="3">
    <source>
        <dbReference type="EMBL" id="OKH16662.1"/>
    </source>
</evidence>
<evidence type="ECO:0000256" key="1">
    <source>
        <dbReference type="SAM" id="Coils"/>
    </source>
</evidence>
<feature type="region of interest" description="Disordered" evidence="2">
    <location>
        <begin position="26"/>
        <end position="59"/>
    </location>
</feature>
<name>A0A1U7H5Y7_9CYAN</name>
<dbReference type="EMBL" id="MRCA01000001">
    <property type="protein sequence ID" value="OKH16662.1"/>
    <property type="molecule type" value="Genomic_DNA"/>
</dbReference>